<dbReference type="PANTHER" id="PTHR40447:SF1">
    <property type="entry name" value="ANAEROBIC SULFITE REDUCTASE SUBUNIT A"/>
    <property type="match status" value="1"/>
</dbReference>
<evidence type="ECO:0000313" key="5">
    <source>
        <dbReference type="EMBL" id="PIV25400.1"/>
    </source>
</evidence>
<evidence type="ECO:0000256" key="2">
    <source>
        <dbReference type="ARBA" id="ARBA00023004"/>
    </source>
</evidence>
<evidence type="ECO:0000313" key="6">
    <source>
        <dbReference type="Proteomes" id="UP000229966"/>
    </source>
</evidence>
<dbReference type="EMBL" id="PEUM01000052">
    <property type="protein sequence ID" value="PIV25400.1"/>
    <property type="molecule type" value="Genomic_DNA"/>
</dbReference>
<organism evidence="5 6">
    <name type="scientific">Candidatus Berkelbacteria bacterium CG03_land_8_20_14_0_80_40_36</name>
    <dbReference type="NCBI Taxonomy" id="1974509"/>
    <lineage>
        <taxon>Bacteria</taxon>
        <taxon>Candidatus Berkelbacteria</taxon>
    </lineage>
</organism>
<evidence type="ECO:0000256" key="3">
    <source>
        <dbReference type="ARBA" id="ARBA00023014"/>
    </source>
</evidence>
<dbReference type="Pfam" id="PF17179">
    <property type="entry name" value="Fer4_22"/>
    <property type="match status" value="1"/>
</dbReference>
<dbReference type="GO" id="GO:0051536">
    <property type="term" value="F:iron-sulfur cluster binding"/>
    <property type="evidence" value="ECO:0007669"/>
    <property type="project" value="UniProtKB-KW"/>
</dbReference>
<comment type="caution">
    <text evidence="5">The sequence shown here is derived from an EMBL/GenBank/DDBJ whole genome shotgun (WGS) entry which is preliminary data.</text>
</comment>
<accession>A0A2M7CIE6</accession>
<reference evidence="6" key="1">
    <citation type="submission" date="2017-09" db="EMBL/GenBank/DDBJ databases">
        <title>Depth-based differentiation of microbial function through sediment-hosted aquifers and enrichment of novel symbionts in the deep terrestrial subsurface.</title>
        <authorList>
            <person name="Probst A.J."/>
            <person name="Ladd B."/>
            <person name="Jarett J.K."/>
            <person name="Geller-Mcgrath D.E."/>
            <person name="Sieber C.M.K."/>
            <person name="Emerson J.B."/>
            <person name="Anantharaman K."/>
            <person name="Thomas B.C."/>
            <person name="Malmstrom R."/>
            <person name="Stieglmeier M."/>
            <person name="Klingl A."/>
            <person name="Woyke T."/>
            <person name="Ryan C.M."/>
            <person name="Banfield J.F."/>
        </authorList>
    </citation>
    <scope>NUCLEOTIDE SEQUENCE [LARGE SCALE GENOMIC DNA]</scope>
</reference>
<dbReference type="GO" id="GO:0046872">
    <property type="term" value="F:metal ion binding"/>
    <property type="evidence" value="ECO:0007669"/>
    <property type="project" value="UniProtKB-KW"/>
</dbReference>
<dbReference type="PANTHER" id="PTHR40447">
    <property type="entry name" value="ANAEROBIC SULFITE REDUCTASE SUBUNIT A"/>
    <property type="match status" value="1"/>
</dbReference>
<feature type="domain" description="4Fe-4S ferredoxin-type" evidence="4">
    <location>
        <begin position="217"/>
        <end position="248"/>
    </location>
</feature>
<dbReference type="PROSITE" id="PS00198">
    <property type="entry name" value="4FE4S_FER_1"/>
    <property type="match status" value="2"/>
</dbReference>
<protein>
    <recommendedName>
        <fullName evidence="4">4Fe-4S ferredoxin-type domain-containing protein</fullName>
    </recommendedName>
</protein>
<dbReference type="InterPro" id="IPR017896">
    <property type="entry name" value="4Fe4S_Fe-S-bd"/>
</dbReference>
<dbReference type="InterPro" id="IPR017900">
    <property type="entry name" value="4Fe4S_Fe_S_CS"/>
</dbReference>
<gene>
    <name evidence="5" type="ORF">COS38_01860</name>
</gene>
<dbReference type="Proteomes" id="UP000229966">
    <property type="component" value="Unassembled WGS sequence"/>
</dbReference>
<evidence type="ECO:0000256" key="1">
    <source>
        <dbReference type="ARBA" id="ARBA00022723"/>
    </source>
</evidence>
<evidence type="ECO:0000259" key="4">
    <source>
        <dbReference type="PROSITE" id="PS51379"/>
    </source>
</evidence>
<dbReference type="AlphaFoldDB" id="A0A2M7CIE6"/>
<name>A0A2M7CIE6_9BACT</name>
<proteinExistence type="predicted"/>
<feature type="domain" description="4Fe-4S ferredoxin-type" evidence="4">
    <location>
        <begin position="296"/>
        <end position="326"/>
    </location>
</feature>
<keyword evidence="1" id="KW-0479">Metal-binding</keyword>
<dbReference type="PROSITE" id="PS51379">
    <property type="entry name" value="4FE4S_FER_2"/>
    <property type="match status" value="2"/>
</dbReference>
<keyword evidence="2" id="KW-0408">Iron</keyword>
<sequence length="337" mass="38888">MEGPIKGQFYRLKKQDIGALIAYLARNFVVWAPTKDGGALQFTPIKLGDKPQLEYGKIQLGPKQIFFPHKEILFNVKKGKAVEPKIKPVAVVGAHPVDLIGLQRLDEIFSTPPQDYYWQKRRQGSVIIGIEPTNNKYFSDTLAYYPLVFDLFLHFHHKDSYLVEIHPRSILAQKIIKQKIFTETDLAPQPKQTNRHFDQILSDPLKVSQIIENSKKSKVWQDLEKICLNCGICTYVCPLCYCFSTKDTISASGDKCKRCRYWDACTLAKFSEISGGYNFRPAPGKRLYNWYYHKFVRAVKERGKIDCIGCHRCTDFCPAKIDFRKIIERLAKEQKVI</sequence>
<keyword evidence="3" id="KW-0411">Iron-sulfur</keyword>
<dbReference type="SUPFAM" id="SSF46548">
    <property type="entry name" value="alpha-helical ferredoxin"/>
    <property type="match status" value="1"/>
</dbReference>